<accession>G1Q9S3</accession>
<dbReference type="InParanoid" id="G1Q9S3"/>
<organism evidence="1 2">
    <name type="scientific">Myotis lucifugus</name>
    <name type="common">Little brown bat</name>
    <dbReference type="NCBI Taxonomy" id="59463"/>
    <lineage>
        <taxon>Eukaryota</taxon>
        <taxon>Metazoa</taxon>
        <taxon>Chordata</taxon>
        <taxon>Craniata</taxon>
        <taxon>Vertebrata</taxon>
        <taxon>Euteleostomi</taxon>
        <taxon>Mammalia</taxon>
        <taxon>Eutheria</taxon>
        <taxon>Laurasiatheria</taxon>
        <taxon>Chiroptera</taxon>
        <taxon>Yangochiroptera</taxon>
        <taxon>Vespertilionidae</taxon>
        <taxon>Myotis</taxon>
    </lineage>
</organism>
<reference evidence="1 2" key="1">
    <citation type="journal article" date="2011" name="Nature">
        <title>A high-resolution map of human evolutionary constraint using 29 mammals.</title>
        <authorList>
            <person name="Lindblad-Toh K."/>
            <person name="Garber M."/>
            <person name="Zuk O."/>
            <person name="Lin M.F."/>
            <person name="Parker B.J."/>
            <person name="Washietl S."/>
            <person name="Kheradpour P."/>
            <person name="Ernst J."/>
            <person name="Jordan G."/>
            <person name="Mauceli E."/>
            <person name="Ward L.D."/>
            <person name="Lowe C.B."/>
            <person name="Holloway A.K."/>
            <person name="Clamp M."/>
            <person name="Gnerre S."/>
            <person name="Alfoldi J."/>
            <person name="Beal K."/>
            <person name="Chang J."/>
            <person name="Clawson H."/>
            <person name="Cuff J."/>
            <person name="Di Palma F."/>
            <person name="Fitzgerald S."/>
            <person name="Flicek P."/>
            <person name="Guttman M."/>
            <person name="Hubisz M.J."/>
            <person name="Jaffe D.B."/>
            <person name="Jungreis I."/>
            <person name="Kent W.J."/>
            <person name="Kostka D."/>
            <person name="Lara M."/>
            <person name="Martins A.L."/>
            <person name="Massingham T."/>
            <person name="Moltke I."/>
            <person name="Raney B.J."/>
            <person name="Rasmussen M.D."/>
            <person name="Robinson J."/>
            <person name="Stark A."/>
            <person name="Vilella A.J."/>
            <person name="Wen J."/>
            <person name="Xie X."/>
            <person name="Zody M.C."/>
            <person name="Baldwin J."/>
            <person name="Bloom T."/>
            <person name="Chin C.W."/>
            <person name="Heiman D."/>
            <person name="Nicol R."/>
            <person name="Nusbaum C."/>
            <person name="Young S."/>
            <person name="Wilkinson J."/>
            <person name="Worley K.C."/>
            <person name="Kovar C.L."/>
            <person name="Muzny D.M."/>
            <person name="Gibbs R.A."/>
            <person name="Cree A."/>
            <person name="Dihn H.H."/>
            <person name="Fowler G."/>
            <person name="Jhangiani S."/>
            <person name="Joshi V."/>
            <person name="Lee S."/>
            <person name="Lewis L.R."/>
            <person name="Nazareth L.V."/>
            <person name="Okwuonu G."/>
            <person name="Santibanez J."/>
            <person name="Warren W.C."/>
            <person name="Mardis E.R."/>
            <person name="Weinstock G.M."/>
            <person name="Wilson R.K."/>
            <person name="Delehaunty K."/>
            <person name="Dooling D."/>
            <person name="Fronik C."/>
            <person name="Fulton L."/>
            <person name="Fulton B."/>
            <person name="Graves T."/>
            <person name="Minx P."/>
            <person name="Sodergren E."/>
            <person name="Birney E."/>
            <person name="Margulies E.H."/>
            <person name="Herrero J."/>
            <person name="Green E.D."/>
            <person name="Haussler D."/>
            <person name="Siepel A."/>
            <person name="Goldman N."/>
            <person name="Pollard K.S."/>
            <person name="Pedersen J.S."/>
            <person name="Lander E.S."/>
            <person name="Kellis M."/>
        </authorList>
    </citation>
    <scope>NUCLEOTIDE SEQUENCE [LARGE SCALE GENOMIC DNA]</scope>
</reference>
<reference evidence="1" key="3">
    <citation type="submission" date="2025-09" db="UniProtKB">
        <authorList>
            <consortium name="Ensembl"/>
        </authorList>
    </citation>
    <scope>IDENTIFICATION</scope>
</reference>
<proteinExistence type="predicted"/>
<keyword evidence="2" id="KW-1185">Reference proteome</keyword>
<dbReference type="AlphaFoldDB" id="G1Q9S3"/>
<dbReference type="EMBL" id="AAPE02037161">
    <property type="status" value="NOT_ANNOTATED_CDS"/>
    <property type="molecule type" value="Genomic_DNA"/>
</dbReference>
<protein>
    <submittedName>
        <fullName evidence="1">Uncharacterized protein</fullName>
    </submittedName>
</protein>
<dbReference type="Ensembl" id="ENSMLUT00000027182.1">
    <property type="protein sequence ID" value="ENSMLUP00000020456.1"/>
    <property type="gene ID" value="ENSMLUG00000022553.1"/>
</dbReference>
<dbReference type="HOGENOM" id="CLU_2967015_0_0_1"/>
<evidence type="ECO:0000313" key="1">
    <source>
        <dbReference type="Ensembl" id="ENSMLUP00000020456.1"/>
    </source>
</evidence>
<evidence type="ECO:0000313" key="2">
    <source>
        <dbReference type="Proteomes" id="UP000001074"/>
    </source>
</evidence>
<dbReference type="Proteomes" id="UP000001074">
    <property type="component" value="Unassembled WGS sequence"/>
</dbReference>
<name>G1Q9S3_MYOLU</name>
<sequence length="59" mass="6472">IVTFATLKSTPTKMDLWLSVACGPDSPISSDKQEGLLSPTCHPSNVHHIRGFPKEYYVA</sequence>
<reference evidence="1" key="2">
    <citation type="submission" date="2025-08" db="UniProtKB">
        <authorList>
            <consortium name="Ensembl"/>
        </authorList>
    </citation>
    <scope>IDENTIFICATION</scope>
</reference>